<reference evidence="2" key="1">
    <citation type="submission" date="2017-03" db="EMBL/GenBank/DDBJ databases">
        <title>Phytopthora megakarya and P. palmivora, two closely related causual agents of cacao black pod achieved similar genome size and gene model numbers by different mechanisms.</title>
        <authorList>
            <person name="Ali S."/>
            <person name="Shao J."/>
            <person name="Larry D.J."/>
            <person name="Kronmiller B."/>
            <person name="Shen D."/>
            <person name="Strem M.D."/>
            <person name="Melnick R.L."/>
            <person name="Guiltinan M.J."/>
            <person name="Tyler B.M."/>
            <person name="Meinhardt L.W."/>
            <person name="Bailey B.A."/>
        </authorList>
    </citation>
    <scope>NUCLEOTIDE SEQUENCE [LARGE SCALE GENOMIC DNA]</scope>
    <source>
        <strain evidence="2">zdho120</strain>
    </source>
</reference>
<comment type="caution">
    <text evidence="1">The sequence shown here is derived from an EMBL/GenBank/DDBJ whole genome shotgun (WGS) entry which is preliminary data.</text>
</comment>
<gene>
    <name evidence="1" type="ORF">PHMEG_00030433</name>
</gene>
<dbReference type="EMBL" id="NBNE01009132">
    <property type="protein sequence ID" value="OWY98731.1"/>
    <property type="molecule type" value="Genomic_DNA"/>
</dbReference>
<accession>A0A225V0B0</accession>
<dbReference type="STRING" id="4795.A0A225V0B0"/>
<evidence type="ECO:0000313" key="1">
    <source>
        <dbReference type="EMBL" id="OWY98731.1"/>
    </source>
</evidence>
<organism evidence="1 2">
    <name type="scientific">Phytophthora megakarya</name>
    <dbReference type="NCBI Taxonomy" id="4795"/>
    <lineage>
        <taxon>Eukaryota</taxon>
        <taxon>Sar</taxon>
        <taxon>Stramenopiles</taxon>
        <taxon>Oomycota</taxon>
        <taxon>Peronosporomycetes</taxon>
        <taxon>Peronosporales</taxon>
        <taxon>Peronosporaceae</taxon>
        <taxon>Phytophthora</taxon>
    </lineage>
</organism>
<sequence>MTDEATSYQNALARANARISSLNSQLAAASVPALPLASPSVSTTASQTSVTGDELSRVRADLSSAQASVQSEQSRVCFVTSKRDSARAESERRVQCDATAAELNDARHSLDRSRRELDVARAANQPLQDDPRRVNALLVAPAEEHQRDVARIRDLETSSSAAEAAHVSAQADRDSAQASVLPIASRAAIFRSALVSARRSATQRRVQTQMRVCRLTARATGLENALALSQQASQAEVARLEDLIDQSDLAYTERTMTWRRLLREARAGRESARLVRDALVTRLSDMVTAVGGSLDVTQLVRDSESRVEASTYATTPLSPDLDPEIGPTLTATMARITEGQRALHRLVVLRQLCGYSSPQLFLPSNTHLPPCAWTFPTTSSPVPAFWDPTLLTERMVEDFYATRPWDYLARCAQPLTFDAQGPHFQPFIARYDMHLDHWAQAYWESTHEFPVPNTPAWTRCRRRRNSRRSHAGDHLVGTFQLLLILFQAGRVGMDVLLDVMVLLFPPGRSRVGRRYPDLRNSTLEAALADI</sequence>
<dbReference type="Proteomes" id="UP000198211">
    <property type="component" value="Unassembled WGS sequence"/>
</dbReference>
<evidence type="ECO:0000313" key="2">
    <source>
        <dbReference type="Proteomes" id="UP000198211"/>
    </source>
</evidence>
<proteinExistence type="predicted"/>
<dbReference type="AlphaFoldDB" id="A0A225V0B0"/>
<protein>
    <submittedName>
        <fullName evidence="1">Uncharacterized protein</fullName>
    </submittedName>
</protein>
<name>A0A225V0B0_9STRA</name>
<feature type="non-terminal residue" evidence="1">
    <location>
        <position position="530"/>
    </location>
</feature>
<keyword evidence="2" id="KW-1185">Reference proteome</keyword>